<evidence type="ECO:0000256" key="4">
    <source>
        <dbReference type="ARBA" id="ARBA00022691"/>
    </source>
</evidence>
<dbReference type="CDD" id="cd01335">
    <property type="entry name" value="Radical_SAM"/>
    <property type="match status" value="1"/>
</dbReference>
<evidence type="ECO:0000256" key="5">
    <source>
        <dbReference type="ARBA" id="ARBA00022723"/>
    </source>
</evidence>
<dbReference type="PANTHER" id="PTHR22960">
    <property type="entry name" value="MOLYBDOPTERIN COFACTOR SYNTHESIS PROTEIN A"/>
    <property type="match status" value="1"/>
</dbReference>
<evidence type="ECO:0000313" key="10">
    <source>
        <dbReference type="EMBL" id="KAF6020298.1"/>
    </source>
</evidence>
<dbReference type="EMBL" id="VXIV02003181">
    <property type="protein sequence ID" value="KAF6020298.1"/>
    <property type="molecule type" value="Genomic_DNA"/>
</dbReference>
<keyword evidence="3" id="KW-0004">4Fe-4S</keyword>
<keyword evidence="5" id="KW-0479">Metal-binding</keyword>
<dbReference type="AlphaFoldDB" id="A0A7J7J4F1"/>
<dbReference type="OrthoDB" id="429626at2759"/>
<dbReference type="SFLD" id="SFLDS00029">
    <property type="entry name" value="Radical_SAM"/>
    <property type="match status" value="1"/>
</dbReference>
<dbReference type="GO" id="GO:0046872">
    <property type="term" value="F:metal ion binding"/>
    <property type="evidence" value="ECO:0007669"/>
    <property type="project" value="UniProtKB-KW"/>
</dbReference>
<name>A0A7J7J4F1_BUGNE</name>
<evidence type="ECO:0000256" key="7">
    <source>
        <dbReference type="ARBA" id="ARBA00023014"/>
    </source>
</evidence>
<dbReference type="GO" id="GO:0051539">
    <property type="term" value="F:4 iron, 4 sulfur cluster binding"/>
    <property type="evidence" value="ECO:0007669"/>
    <property type="project" value="UniProtKB-KW"/>
</dbReference>
<organism evidence="10 11">
    <name type="scientific">Bugula neritina</name>
    <name type="common">Brown bryozoan</name>
    <name type="synonym">Sertularia neritina</name>
    <dbReference type="NCBI Taxonomy" id="10212"/>
    <lineage>
        <taxon>Eukaryota</taxon>
        <taxon>Metazoa</taxon>
        <taxon>Spiralia</taxon>
        <taxon>Lophotrochozoa</taxon>
        <taxon>Bryozoa</taxon>
        <taxon>Gymnolaemata</taxon>
        <taxon>Cheilostomatida</taxon>
        <taxon>Flustrina</taxon>
        <taxon>Buguloidea</taxon>
        <taxon>Bugulidae</taxon>
        <taxon>Bugula</taxon>
    </lineage>
</organism>
<keyword evidence="11" id="KW-1185">Reference proteome</keyword>
<feature type="domain" description="Radical SAM core" evidence="9">
    <location>
        <begin position="109"/>
        <end position="309"/>
    </location>
</feature>
<dbReference type="SFLD" id="SFLDG01067">
    <property type="entry name" value="SPASM/twitch_domain_containing"/>
    <property type="match status" value="1"/>
</dbReference>
<protein>
    <submittedName>
        <fullName evidence="10">MOCS1</fullName>
    </submittedName>
</protein>
<dbReference type="PROSITE" id="PS01305">
    <property type="entry name" value="MOAA_NIFB_PQQE"/>
    <property type="match status" value="1"/>
</dbReference>
<keyword evidence="4" id="KW-0949">S-adenosyl-L-methionine</keyword>
<reference evidence="10" key="1">
    <citation type="submission" date="2020-06" db="EMBL/GenBank/DDBJ databases">
        <title>Draft genome of Bugula neritina, a colonial animal packing powerful symbionts and potential medicines.</title>
        <authorList>
            <person name="Rayko M."/>
        </authorList>
    </citation>
    <scope>NUCLEOTIDE SEQUENCE [LARGE SCALE GENOMIC DNA]</scope>
    <source>
        <strain evidence="10">Kwan_BN1</strain>
    </source>
</reference>
<dbReference type="InterPro" id="IPR007197">
    <property type="entry name" value="rSAM"/>
</dbReference>
<accession>A0A7J7J4F1</accession>
<dbReference type="GO" id="GO:0061799">
    <property type="term" value="F:cyclic pyranopterin monophosphate synthase activity"/>
    <property type="evidence" value="ECO:0007669"/>
    <property type="project" value="TreeGrafter"/>
</dbReference>
<evidence type="ECO:0000256" key="8">
    <source>
        <dbReference type="ARBA" id="ARBA00023150"/>
    </source>
</evidence>
<keyword evidence="7" id="KW-0411">Iron-sulfur</keyword>
<dbReference type="GO" id="GO:0006777">
    <property type="term" value="P:Mo-molybdopterin cofactor biosynthetic process"/>
    <property type="evidence" value="ECO:0007669"/>
    <property type="project" value="UniProtKB-KW"/>
</dbReference>
<dbReference type="Gene3D" id="3.20.20.70">
    <property type="entry name" value="Aldolase class I"/>
    <property type="match status" value="1"/>
</dbReference>
<evidence type="ECO:0000256" key="3">
    <source>
        <dbReference type="ARBA" id="ARBA00022485"/>
    </source>
</evidence>
<dbReference type="PROSITE" id="PS51918">
    <property type="entry name" value="RADICAL_SAM"/>
    <property type="match status" value="1"/>
</dbReference>
<dbReference type="InterPro" id="IPR050105">
    <property type="entry name" value="MoCo_biosynth_MoaA/MoaC"/>
</dbReference>
<evidence type="ECO:0000256" key="1">
    <source>
        <dbReference type="ARBA" id="ARBA00001966"/>
    </source>
</evidence>
<gene>
    <name evidence="10" type="ORF">EB796_021365</name>
</gene>
<comment type="pathway">
    <text evidence="2">Cofactor biosynthesis; molybdopterin biosynthesis.</text>
</comment>
<keyword evidence="8" id="KW-0501">Molybdenum cofactor biosynthesis</keyword>
<evidence type="ECO:0000256" key="6">
    <source>
        <dbReference type="ARBA" id="ARBA00023004"/>
    </source>
</evidence>
<dbReference type="Proteomes" id="UP000593567">
    <property type="component" value="Unassembled WGS sequence"/>
</dbReference>
<dbReference type="InterPro" id="IPR000385">
    <property type="entry name" value="MoaA_NifB_PqqE_Fe-S-bd_CS"/>
</dbReference>
<dbReference type="InterPro" id="IPR013785">
    <property type="entry name" value="Aldolase_TIM"/>
</dbReference>
<dbReference type="SUPFAM" id="SSF102114">
    <property type="entry name" value="Radical SAM enzymes"/>
    <property type="match status" value="1"/>
</dbReference>
<dbReference type="GO" id="GO:0061798">
    <property type="term" value="F:GTP 3',8'-cyclase activity"/>
    <property type="evidence" value="ECO:0007669"/>
    <property type="project" value="TreeGrafter"/>
</dbReference>
<sequence length="309" mass="34752">MDSLKQTDVFGDKESLQQERTTIKIGMTFKLLPSAAATGKRCLQHFNHFESRITFHRSLWSSSFIGQKDLSSNIGNKKLNSEIQVEDQNSHQTGNPSTILPFSHFLVDSFSRHHTYLRISLTERCNLRCKYCMPEEGVELTEKEKLLSNAEVLKLAQLFVAEGVDKIRLTGGEPMVRKDLLQIIESLNELKSEGLKTIGMTTNGITLKRKAKALKQAGLDHINISLDTLEPEKFQFVTRRNGWKNVMDGIHAAIDSGLAKIKLNCVVMRGLNEDEIVGFVKLAQTLVSLMTQLPIILLSQPVTTCHVLY</sequence>
<dbReference type="InterPro" id="IPR058240">
    <property type="entry name" value="rSAM_sf"/>
</dbReference>
<proteinExistence type="predicted"/>
<evidence type="ECO:0000259" key="9">
    <source>
        <dbReference type="PROSITE" id="PS51918"/>
    </source>
</evidence>
<evidence type="ECO:0000256" key="2">
    <source>
        <dbReference type="ARBA" id="ARBA00005046"/>
    </source>
</evidence>
<dbReference type="Pfam" id="PF04055">
    <property type="entry name" value="Radical_SAM"/>
    <property type="match status" value="1"/>
</dbReference>
<dbReference type="SFLD" id="SFLDG01386">
    <property type="entry name" value="main_SPASM_domain-containing"/>
    <property type="match status" value="1"/>
</dbReference>
<dbReference type="SMART" id="SM00729">
    <property type="entry name" value="Elp3"/>
    <property type="match status" value="1"/>
</dbReference>
<evidence type="ECO:0000313" key="11">
    <source>
        <dbReference type="Proteomes" id="UP000593567"/>
    </source>
</evidence>
<dbReference type="PANTHER" id="PTHR22960:SF0">
    <property type="entry name" value="MOLYBDENUM COFACTOR BIOSYNTHESIS PROTEIN 1"/>
    <property type="match status" value="1"/>
</dbReference>
<comment type="caution">
    <text evidence="10">The sequence shown here is derived from an EMBL/GenBank/DDBJ whole genome shotgun (WGS) entry which is preliminary data.</text>
</comment>
<keyword evidence="6" id="KW-0408">Iron</keyword>
<comment type="cofactor">
    <cofactor evidence="1">
        <name>[4Fe-4S] cluster</name>
        <dbReference type="ChEBI" id="CHEBI:49883"/>
    </cofactor>
</comment>
<dbReference type="InterPro" id="IPR006638">
    <property type="entry name" value="Elp3/MiaA/NifB-like_rSAM"/>
</dbReference>